<organism evidence="1 2">
    <name type="scientific">Bugula neritina</name>
    <name type="common">Brown bryozoan</name>
    <name type="synonym">Sertularia neritina</name>
    <dbReference type="NCBI Taxonomy" id="10212"/>
    <lineage>
        <taxon>Eukaryota</taxon>
        <taxon>Metazoa</taxon>
        <taxon>Spiralia</taxon>
        <taxon>Lophotrochozoa</taxon>
        <taxon>Bryozoa</taxon>
        <taxon>Gymnolaemata</taxon>
        <taxon>Cheilostomatida</taxon>
        <taxon>Flustrina</taxon>
        <taxon>Buguloidea</taxon>
        <taxon>Bugulidae</taxon>
        <taxon>Bugula</taxon>
    </lineage>
</organism>
<proteinExistence type="predicted"/>
<dbReference type="EMBL" id="VXIV02003155">
    <property type="protein sequence ID" value="KAF6020649.1"/>
    <property type="molecule type" value="Genomic_DNA"/>
</dbReference>
<reference evidence="1" key="1">
    <citation type="submission" date="2020-06" db="EMBL/GenBank/DDBJ databases">
        <title>Draft genome of Bugula neritina, a colonial animal packing powerful symbionts and potential medicines.</title>
        <authorList>
            <person name="Rayko M."/>
        </authorList>
    </citation>
    <scope>NUCLEOTIDE SEQUENCE [LARGE SCALE GENOMIC DNA]</scope>
    <source>
        <strain evidence="1">Kwan_BN1</strain>
    </source>
</reference>
<accession>A0A7J7J388</accession>
<dbReference type="Proteomes" id="UP000593567">
    <property type="component" value="Unassembled WGS sequence"/>
</dbReference>
<gene>
    <name evidence="1" type="ORF">EB796_021047</name>
</gene>
<dbReference type="AlphaFoldDB" id="A0A7J7J388"/>
<sequence length="138" mass="16799">MRFCPTFHYKCFKYNWMMDYTYLTGRYDYRHFQDVAQSNQEDELRSRHMQILSEREVLLRGIPDPEKLNLTSTLDKKNIYTAAKRNQRLLEDLRKTKAKMARNTKFHENSASKIKNISQNYWSMVRRLQPLWDPMTHS</sequence>
<comment type="caution">
    <text evidence="1">The sequence shown here is derived from an EMBL/GenBank/DDBJ whole genome shotgun (WGS) entry which is preliminary data.</text>
</comment>
<dbReference type="InterPro" id="IPR028006">
    <property type="entry name" value="CEP15-like"/>
</dbReference>
<keyword evidence="2" id="KW-1185">Reference proteome</keyword>
<dbReference type="Pfam" id="PF15134">
    <property type="entry name" value="CEP15-like"/>
    <property type="match status" value="1"/>
</dbReference>
<name>A0A7J7J388_BUGNE</name>
<evidence type="ECO:0000313" key="1">
    <source>
        <dbReference type="EMBL" id="KAF6020649.1"/>
    </source>
</evidence>
<evidence type="ECO:0000313" key="2">
    <source>
        <dbReference type="Proteomes" id="UP000593567"/>
    </source>
</evidence>
<protein>
    <submittedName>
        <fullName evidence="1">Uncharacterized protein</fullName>
    </submittedName>
</protein>